<dbReference type="Proteomes" id="UP000194546">
    <property type="component" value="Unassembled WGS sequence"/>
</dbReference>
<organism evidence="1 2">
    <name type="scientific">Caballeronia sordidicola</name>
    <name type="common">Burkholderia sordidicola</name>
    <dbReference type="NCBI Taxonomy" id="196367"/>
    <lineage>
        <taxon>Bacteria</taxon>
        <taxon>Pseudomonadati</taxon>
        <taxon>Pseudomonadota</taxon>
        <taxon>Betaproteobacteria</taxon>
        <taxon>Burkholderiales</taxon>
        <taxon>Burkholderiaceae</taxon>
        <taxon>Caballeronia</taxon>
    </lineage>
</organism>
<sequence length="43" mass="5086">MSWEKRHKPEKRKVHCEILYSLVFFLAAYNAQLLDESVHAPPC</sequence>
<proteinExistence type="predicted"/>
<gene>
    <name evidence="1" type="ORF">PAMC26510_26330</name>
</gene>
<accession>A0A242MF34</accession>
<comment type="caution">
    <text evidence="1">The sequence shown here is derived from an EMBL/GenBank/DDBJ whole genome shotgun (WGS) entry which is preliminary data.</text>
</comment>
<evidence type="ECO:0000313" key="2">
    <source>
        <dbReference type="Proteomes" id="UP000194546"/>
    </source>
</evidence>
<dbReference type="AlphaFoldDB" id="A0A242MF34"/>
<dbReference type="EMBL" id="NBTY01000148">
    <property type="protein sequence ID" value="OTP69568.1"/>
    <property type="molecule type" value="Genomic_DNA"/>
</dbReference>
<reference evidence="1 2" key="1">
    <citation type="submission" date="2017-03" db="EMBL/GenBank/DDBJ databases">
        <title>Genome analysis of strain PAMC 26510.</title>
        <authorList>
            <person name="Oh H.-M."/>
            <person name="Yang J.-A."/>
        </authorList>
    </citation>
    <scope>NUCLEOTIDE SEQUENCE [LARGE SCALE GENOMIC DNA]</scope>
    <source>
        <strain evidence="1 2">PAMC 26510</strain>
    </source>
</reference>
<protein>
    <submittedName>
        <fullName evidence="1">Uncharacterized protein</fullName>
    </submittedName>
</protein>
<name>A0A242MF34_CABSO</name>
<evidence type="ECO:0000313" key="1">
    <source>
        <dbReference type="EMBL" id="OTP69568.1"/>
    </source>
</evidence>